<keyword evidence="3" id="KW-1185">Reference proteome</keyword>
<accession>A0ABS0T0H9</accession>
<comment type="caution">
    <text evidence="2">The sequence shown here is derived from an EMBL/GenBank/DDBJ whole genome shotgun (WGS) entry which is preliminary data.</text>
</comment>
<dbReference type="Proteomes" id="UP000639859">
    <property type="component" value="Unassembled WGS sequence"/>
</dbReference>
<feature type="domain" description="N-acetyltransferase" evidence="1">
    <location>
        <begin position="92"/>
        <end position="160"/>
    </location>
</feature>
<evidence type="ECO:0000313" key="2">
    <source>
        <dbReference type="EMBL" id="MBI1685221.1"/>
    </source>
</evidence>
<dbReference type="InterPro" id="IPR000182">
    <property type="entry name" value="GNAT_dom"/>
</dbReference>
<dbReference type="InterPro" id="IPR016181">
    <property type="entry name" value="Acyl_CoA_acyltransferase"/>
</dbReference>
<organism evidence="2 3">
    <name type="scientific">Caulobacter hibisci</name>
    <dbReference type="NCBI Taxonomy" id="2035993"/>
    <lineage>
        <taxon>Bacteria</taxon>
        <taxon>Pseudomonadati</taxon>
        <taxon>Pseudomonadota</taxon>
        <taxon>Alphaproteobacteria</taxon>
        <taxon>Caulobacterales</taxon>
        <taxon>Caulobacteraceae</taxon>
        <taxon>Caulobacter</taxon>
    </lineage>
</organism>
<gene>
    <name evidence="2" type="ORF">I4Q42_16240</name>
</gene>
<evidence type="ECO:0000259" key="1">
    <source>
        <dbReference type="Pfam" id="PF13673"/>
    </source>
</evidence>
<dbReference type="RefSeq" id="WP_198577123.1">
    <property type="nucleotide sequence ID" value="NZ_JADWOX010000011.1"/>
</dbReference>
<dbReference type="Pfam" id="PF13673">
    <property type="entry name" value="Acetyltransf_10"/>
    <property type="match status" value="1"/>
</dbReference>
<dbReference type="Gene3D" id="3.40.630.30">
    <property type="match status" value="1"/>
</dbReference>
<dbReference type="SUPFAM" id="SSF55729">
    <property type="entry name" value="Acyl-CoA N-acyltransferases (Nat)"/>
    <property type="match status" value="1"/>
</dbReference>
<dbReference type="EMBL" id="JADWOX010000011">
    <property type="protein sequence ID" value="MBI1685221.1"/>
    <property type="molecule type" value="Genomic_DNA"/>
</dbReference>
<reference evidence="2 3" key="1">
    <citation type="submission" date="2020-11" db="EMBL/GenBank/DDBJ databases">
        <title>genome sequence of strain KACC 18849.</title>
        <authorList>
            <person name="Gao J."/>
            <person name="Zhang X."/>
        </authorList>
    </citation>
    <scope>NUCLEOTIDE SEQUENCE [LARGE SCALE GENOMIC DNA]</scope>
    <source>
        <strain evidence="2 3">KACC 18849</strain>
    </source>
</reference>
<protein>
    <submittedName>
        <fullName evidence="2">GNAT family N-acetyltransferase</fullName>
    </submittedName>
</protein>
<proteinExistence type="predicted"/>
<sequence>MALPLDPSEITFEPYAPGRAYGKFVCGEDMIDRWFREKAAIHHQDRCRVVVAHAPQFDYPIGFYALAFAVHGLNRKALPAFFGQDHFAALNLEWLAVHRGLQGNGLGMILMGRVLSDFAAINDIAHVPALTLKPISEAVVPFYKRIGFVSFQPKVRGGGLLLPASDLAPAGVEPLDHIE</sequence>
<name>A0ABS0T0H9_9CAUL</name>
<evidence type="ECO:0000313" key="3">
    <source>
        <dbReference type="Proteomes" id="UP000639859"/>
    </source>
</evidence>